<feature type="transmembrane region" description="Helical" evidence="10">
    <location>
        <begin position="414"/>
        <end position="436"/>
    </location>
</feature>
<dbReference type="GO" id="GO:0072665">
    <property type="term" value="P:protein localization to vacuole"/>
    <property type="evidence" value="ECO:0007669"/>
    <property type="project" value="TreeGrafter"/>
</dbReference>
<accession>A0AAV1Z040</accession>
<feature type="transmembrane region" description="Helical" evidence="10">
    <location>
        <begin position="140"/>
        <end position="166"/>
    </location>
</feature>
<evidence type="ECO:0000256" key="10">
    <source>
        <dbReference type="SAM" id="Phobius"/>
    </source>
</evidence>
<evidence type="ECO:0000256" key="5">
    <source>
        <dbReference type="ARBA" id="ARBA00022692"/>
    </source>
</evidence>
<evidence type="ECO:0008006" key="13">
    <source>
        <dbReference type="Google" id="ProtNLM"/>
    </source>
</evidence>
<dbReference type="PANTHER" id="PTHR16130">
    <property type="entry name" value="LYSOSOMAL COBALAMIN TRANSPORTER-RELATED"/>
    <property type="match status" value="1"/>
</dbReference>
<proteinExistence type="inferred from homology"/>
<sequence length="538" mass="61138">MDLSEDVISLPAFVSAYGWVPFVAAILFSILFSVVYVKKFWCRSERDKCSAIIAVFGISIALLSAILLPVDVFLVSFMKNSDGSFKVDWATNSTRQALEDSVTYTYYSLYGIIFFYTFFVLPLSYFSYEERDEDRGHSFGVFTTALLYTLVFLFVISGLLLAGAFIPYKAAPPNNSTEWDKIDFLIKELYKSKGKDAVAFVVNVLTMYGMLNIILYTSTGLASFPVTLIKGFRSLSEEESILSQNQASTQSRINTLRSKQARKSLSSRETTTLAELEEEECLLSRRHALLETEKRNIFNKCQPFFRIFNGIFGCIGISFSLVLFISLLISNIDKLMNSLGYKMGYILKENLLPNILDYIMLKAQKIFPMDYVLYFLIIIFLVICTVSGMRFMGICCLCVPMYKVRPGRTPPQALIMLAFLLMFVVLAINVLMYSLIPQYTTFGSQYYCKYTNGTCHLSACSLDASADDCFMTRAGAFILSFAYKAWIFPVVFFWLTWVFLAVFAVSFIYVLIRSRQSSLEEAIDRDDFDDSDDPMISI</sequence>
<dbReference type="GO" id="GO:0031419">
    <property type="term" value="F:cobalamin binding"/>
    <property type="evidence" value="ECO:0007669"/>
    <property type="project" value="UniProtKB-KW"/>
</dbReference>
<evidence type="ECO:0000256" key="1">
    <source>
        <dbReference type="ARBA" id="ARBA00004155"/>
    </source>
</evidence>
<protein>
    <recommendedName>
        <fullName evidence="13">Lysosomal cobalamin transporter</fullName>
    </recommendedName>
</protein>
<evidence type="ECO:0000256" key="4">
    <source>
        <dbReference type="ARBA" id="ARBA00022628"/>
    </source>
</evidence>
<keyword evidence="3" id="KW-0813">Transport</keyword>
<name>A0AAV1Z040_9ARAC</name>
<evidence type="ECO:0000313" key="11">
    <source>
        <dbReference type="EMBL" id="CAL1264490.1"/>
    </source>
</evidence>
<keyword evidence="7 10" id="KW-0472">Membrane</keyword>
<dbReference type="EMBL" id="CAXIEN010000013">
    <property type="protein sequence ID" value="CAL1264490.1"/>
    <property type="molecule type" value="Genomic_DNA"/>
</dbReference>
<organism evidence="11 12">
    <name type="scientific">Larinioides sclopetarius</name>
    <dbReference type="NCBI Taxonomy" id="280406"/>
    <lineage>
        <taxon>Eukaryota</taxon>
        <taxon>Metazoa</taxon>
        <taxon>Ecdysozoa</taxon>
        <taxon>Arthropoda</taxon>
        <taxon>Chelicerata</taxon>
        <taxon>Arachnida</taxon>
        <taxon>Araneae</taxon>
        <taxon>Araneomorphae</taxon>
        <taxon>Entelegynae</taxon>
        <taxon>Araneoidea</taxon>
        <taxon>Araneidae</taxon>
        <taxon>Larinioides</taxon>
    </lineage>
</organism>
<feature type="transmembrane region" description="Helical" evidence="10">
    <location>
        <begin position="304"/>
        <end position="329"/>
    </location>
</feature>
<evidence type="ECO:0000256" key="8">
    <source>
        <dbReference type="ARBA" id="ARBA00023228"/>
    </source>
</evidence>
<reference evidence="11 12" key="1">
    <citation type="submission" date="2024-04" db="EMBL/GenBank/DDBJ databases">
        <authorList>
            <person name="Rising A."/>
            <person name="Reimegard J."/>
            <person name="Sonavane S."/>
            <person name="Akerstrom W."/>
            <person name="Nylinder S."/>
            <person name="Hedman E."/>
            <person name="Kallberg Y."/>
        </authorList>
    </citation>
    <scope>NUCLEOTIDE SEQUENCE [LARGE SCALE GENOMIC DNA]</scope>
</reference>
<gene>
    <name evidence="11" type="ORF">LARSCL_LOCUS2064</name>
</gene>
<feature type="transmembrane region" description="Helical" evidence="10">
    <location>
        <begin position="371"/>
        <end position="402"/>
    </location>
</feature>
<evidence type="ECO:0000313" key="12">
    <source>
        <dbReference type="Proteomes" id="UP001497382"/>
    </source>
</evidence>
<keyword evidence="8" id="KW-0458">Lysosome</keyword>
<keyword evidence="9" id="KW-0170">Cobalt</keyword>
<evidence type="ECO:0000256" key="9">
    <source>
        <dbReference type="ARBA" id="ARBA00023285"/>
    </source>
</evidence>
<comment type="subcellular location">
    <subcellularLocation>
        <location evidence="1">Lysosome membrane</location>
        <topology evidence="1">Multi-pass membrane protein</topology>
    </subcellularLocation>
</comment>
<feature type="transmembrane region" description="Helical" evidence="10">
    <location>
        <begin position="16"/>
        <end position="37"/>
    </location>
</feature>
<dbReference type="Pfam" id="PF04791">
    <property type="entry name" value="LMBR1"/>
    <property type="match status" value="1"/>
</dbReference>
<keyword evidence="6 10" id="KW-1133">Transmembrane helix</keyword>
<feature type="transmembrane region" description="Helical" evidence="10">
    <location>
        <begin position="49"/>
        <end position="70"/>
    </location>
</feature>
<comment type="caution">
    <text evidence="11">The sequence shown here is derived from an EMBL/GenBank/DDBJ whole genome shotgun (WGS) entry which is preliminary data.</text>
</comment>
<dbReference type="InterPro" id="IPR050854">
    <property type="entry name" value="LMBD1_LysCbl_Transport"/>
</dbReference>
<evidence type="ECO:0000256" key="2">
    <source>
        <dbReference type="ARBA" id="ARBA00009901"/>
    </source>
</evidence>
<feature type="transmembrane region" description="Helical" evidence="10">
    <location>
        <begin position="107"/>
        <end position="128"/>
    </location>
</feature>
<keyword evidence="5 10" id="KW-0812">Transmembrane</keyword>
<comment type="similarity">
    <text evidence="2">Belongs to the LIMR family. LMBRD1 subfamily.</text>
</comment>
<dbReference type="PANTHER" id="PTHR16130:SF2">
    <property type="entry name" value="LYSOSOMAL COBALAMIN TRANSPORT ESCORT PROTEIN LMBD1"/>
    <property type="match status" value="1"/>
</dbReference>
<evidence type="ECO:0000256" key="3">
    <source>
        <dbReference type="ARBA" id="ARBA00022448"/>
    </source>
</evidence>
<evidence type="ECO:0000256" key="6">
    <source>
        <dbReference type="ARBA" id="ARBA00022989"/>
    </source>
</evidence>
<keyword evidence="12" id="KW-1185">Reference proteome</keyword>
<keyword evidence="4" id="KW-0846">Cobalamin</keyword>
<dbReference type="AlphaFoldDB" id="A0AAV1Z040"/>
<evidence type="ECO:0000256" key="7">
    <source>
        <dbReference type="ARBA" id="ARBA00023136"/>
    </source>
</evidence>
<dbReference type="Proteomes" id="UP001497382">
    <property type="component" value="Unassembled WGS sequence"/>
</dbReference>
<feature type="transmembrane region" description="Helical" evidence="10">
    <location>
        <begin position="197"/>
        <end position="216"/>
    </location>
</feature>
<dbReference type="InterPro" id="IPR006876">
    <property type="entry name" value="LMBR1-like_membr_prot"/>
</dbReference>
<dbReference type="GO" id="GO:0005765">
    <property type="term" value="C:lysosomal membrane"/>
    <property type="evidence" value="ECO:0007669"/>
    <property type="project" value="UniProtKB-SubCell"/>
</dbReference>
<feature type="transmembrane region" description="Helical" evidence="10">
    <location>
        <begin position="486"/>
        <end position="512"/>
    </location>
</feature>